<reference evidence="8 9" key="1">
    <citation type="journal article" date="2011" name="Proc. Natl. Acad. Sci. U.S.A.">
        <title>Comparative genomics of xylose-fermenting fungi for enhanced biofuel production.</title>
        <authorList>
            <person name="Wohlbach D.J."/>
            <person name="Kuo A."/>
            <person name="Sato T.K."/>
            <person name="Potts K.M."/>
            <person name="Salamov A.A."/>
            <person name="LaButti K.M."/>
            <person name="Sun H."/>
            <person name="Clum A."/>
            <person name="Pangilinan J.L."/>
            <person name="Lindquist E.A."/>
            <person name="Lucas S."/>
            <person name="Lapidus A."/>
            <person name="Jin M."/>
            <person name="Gunawan C."/>
            <person name="Balan V."/>
            <person name="Dale B.E."/>
            <person name="Jeffries T.W."/>
            <person name="Zinkel R."/>
            <person name="Barry K.W."/>
            <person name="Grigoriev I.V."/>
            <person name="Gasch A.P."/>
        </authorList>
    </citation>
    <scope>NUCLEOTIDE SEQUENCE [LARGE SCALE GENOMIC DNA]</scope>
    <source>
        <strain evidence="9">ATCC 10573 / BCRC 21748 / CBS 615 / JCM 9827 / NBRC 10315 / NRRL Y-1498 / VKM Y-70</strain>
    </source>
</reference>
<evidence type="ECO:0000313" key="8">
    <source>
        <dbReference type="EMBL" id="EGV62003.1"/>
    </source>
</evidence>
<dbReference type="OrthoDB" id="88at2759"/>
<evidence type="ECO:0000313" key="9">
    <source>
        <dbReference type="Proteomes" id="UP000000707"/>
    </source>
</evidence>
<dbReference type="AlphaFoldDB" id="G3BA37"/>
<dbReference type="GeneID" id="18247883"/>
<dbReference type="SUPFAM" id="SSF52833">
    <property type="entry name" value="Thioredoxin-like"/>
    <property type="match status" value="1"/>
</dbReference>
<dbReference type="Gene3D" id="3.40.30.10">
    <property type="entry name" value="Glutaredoxin"/>
    <property type="match status" value="1"/>
</dbReference>
<evidence type="ECO:0000256" key="5">
    <source>
        <dbReference type="ARBA" id="ARBA00023274"/>
    </source>
</evidence>
<evidence type="ECO:0000256" key="2">
    <source>
        <dbReference type="ARBA" id="ARBA00006073"/>
    </source>
</evidence>
<dbReference type="Pfam" id="PF05047">
    <property type="entry name" value="L51_S25_CI-B8"/>
    <property type="match status" value="1"/>
</dbReference>
<keyword evidence="3" id="KW-0689">Ribosomal protein</keyword>
<gene>
    <name evidence="8" type="ORF">CANTEDRAFT_115467</name>
</gene>
<protein>
    <recommendedName>
        <fullName evidence="6">Large ribosomal subunit protein mL43</fullName>
    </recommendedName>
</protein>
<feature type="domain" description="Ribosomal protein/NADH dehydrogenase" evidence="7">
    <location>
        <begin position="32"/>
        <end position="105"/>
    </location>
</feature>
<evidence type="ECO:0000256" key="6">
    <source>
        <dbReference type="ARBA" id="ARBA00035188"/>
    </source>
</evidence>
<comment type="subcellular location">
    <subcellularLocation>
        <location evidence="1">Mitochondrion</location>
    </subcellularLocation>
</comment>
<keyword evidence="5" id="KW-0687">Ribonucleoprotein</keyword>
<dbReference type="STRING" id="590646.G3BA37"/>
<evidence type="ECO:0000256" key="1">
    <source>
        <dbReference type="ARBA" id="ARBA00004173"/>
    </source>
</evidence>
<comment type="similarity">
    <text evidence="2">Belongs to the mitochondrion-specific ribosomal protein mL43 family.</text>
</comment>
<evidence type="ECO:0000256" key="3">
    <source>
        <dbReference type="ARBA" id="ARBA00022980"/>
    </source>
</evidence>
<dbReference type="InterPro" id="IPR007741">
    <property type="entry name" value="Ribosomal_mL43/mS25/NADH_DH"/>
</dbReference>
<accession>G3BA37</accession>
<evidence type="ECO:0000256" key="4">
    <source>
        <dbReference type="ARBA" id="ARBA00023128"/>
    </source>
</evidence>
<dbReference type="PANTHER" id="PTHR21396:SF2">
    <property type="entry name" value="LARGE RIBOSOMAL SUBUNIT PROTEIN ML43"/>
    <property type="match status" value="1"/>
</dbReference>
<dbReference type="HOGENOM" id="CLU_117700_1_1_1"/>
<dbReference type="PANTHER" id="PTHR21396">
    <property type="entry name" value="39S RIBOSOMAL PROTEIN L43"/>
    <property type="match status" value="1"/>
</dbReference>
<proteinExistence type="inferred from homology"/>
<dbReference type="GO" id="GO:0032543">
    <property type="term" value="P:mitochondrial translation"/>
    <property type="evidence" value="ECO:0007669"/>
    <property type="project" value="InterPro"/>
</dbReference>
<evidence type="ECO:0000259" key="7">
    <source>
        <dbReference type="SMART" id="SM00916"/>
    </source>
</evidence>
<dbReference type="Proteomes" id="UP000000707">
    <property type="component" value="Unassembled WGS sequence"/>
</dbReference>
<dbReference type="SMART" id="SM00916">
    <property type="entry name" value="L51_S25_CI-B8"/>
    <property type="match status" value="1"/>
</dbReference>
<dbReference type="GO" id="GO:0005762">
    <property type="term" value="C:mitochondrial large ribosomal subunit"/>
    <property type="evidence" value="ECO:0007669"/>
    <property type="project" value="TreeGrafter"/>
</dbReference>
<organism evidence="9">
    <name type="scientific">Candida tenuis (strain ATCC 10573 / BCRC 21748 / CBS 615 / JCM 9827 / NBRC 10315 / NRRL Y-1498 / VKM Y-70)</name>
    <name type="common">Yeast</name>
    <name type="synonym">Yamadazyma tenuis</name>
    <dbReference type="NCBI Taxonomy" id="590646"/>
    <lineage>
        <taxon>Eukaryota</taxon>
        <taxon>Fungi</taxon>
        <taxon>Dikarya</taxon>
        <taxon>Ascomycota</taxon>
        <taxon>Saccharomycotina</taxon>
        <taxon>Pichiomycetes</taxon>
        <taxon>Debaryomycetaceae</taxon>
        <taxon>Yamadazyma</taxon>
    </lineage>
</organism>
<keyword evidence="9" id="KW-1185">Reference proteome</keyword>
<dbReference type="KEGG" id="cten:18247883"/>
<dbReference type="InterPro" id="IPR039927">
    <property type="entry name" value="Ribosomal_mL43"/>
</dbReference>
<sequence>MPVKPIFKPSLLRNGLGTYVQPCHKVTIQYCNWGGSSKSIRDLLSTGSINKFASENLNIFVEVVKKSGHPVLKFDYSHDKQDSVEVRNKTTTEVLKLLSDYSQRSGNELFKYNHKVLSNNESVRGVWSPMHEHKGHRFKI</sequence>
<name>G3BA37_CANTC</name>
<dbReference type="eggNOG" id="KOG3445">
    <property type="taxonomic scope" value="Eukaryota"/>
</dbReference>
<dbReference type="InterPro" id="IPR036249">
    <property type="entry name" value="Thioredoxin-like_sf"/>
</dbReference>
<dbReference type="EMBL" id="GL996527">
    <property type="protein sequence ID" value="EGV62003.1"/>
    <property type="molecule type" value="Genomic_DNA"/>
</dbReference>
<keyword evidence="4" id="KW-0496">Mitochondrion</keyword>
<dbReference type="GO" id="GO:0003735">
    <property type="term" value="F:structural constituent of ribosome"/>
    <property type="evidence" value="ECO:0007669"/>
    <property type="project" value="InterPro"/>
</dbReference>